<sequence>MDEHVPYSTATLTAYLDDVAWAHKQEEIIRLFAADDEEKRYRFPPMKPRQRQFLHNLAEDFALDTESLDPEPHRHIMLFKTPRFVSAPMKTLAQAARIRRGQLNISAPVASSVVEKKDPIYNGFVVRGLKFALTEDELRPIIKKAMPVSQMDIHFLGDEVALLPQSKLDLNAIQPTLSTAIIAADLAANVLQARLDTSSFEPRILDVQTKSTAASAGGWSQVAAAGRKPAVAPTTKAVGQRNVYTVLGSRVAEAKKKKMENENMFKSKEEIVDDWEAEMEKEDLRPGKHESSGEEVADRAEV</sequence>
<dbReference type="AlphaFoldDB" id="W2RQP0"/>
<keyword evidence="4" id="KW-1185">Reference proteome</keyword>
<accession>W2RQP0</accession>
<dbReference type="InParanoid" id="W2RQP0"/>
<name>W2RQP0_CYPE1</name>
<dbReference type="VEuPathDB" id="FungiDB:HMPREF1541_06870"/>
<dbReference type="EMBL" id="KB822722">
    <property type="protein sequence ID" value="ETN38831.1"/>
    <property type="molecule type" value="Genomic_DNA"/>
</dbReference>
<feature type="compositionally biased region" description="Basic and acidic residues" evidence="1">
    <location>
        <begin position="282"/>
        <end position="302"/>
    </location>
</feature>
<evidence type="ECO:0000256" key="1">
    <source>
        <dbReference type="SAM" id="MobiDB-lite"/>
    </source>
</evidence>
<dbReference type="InterPro" id="IPR001374">
    <property type="entry name" value="R3H_dom"/>
</dbReference>
<reference evidence="3 4" key="1">
    <citation type="submission" date="2013-03" db="EMBL/GenBank/DDBJ databases">
        <title>The Genome Sequence of Phialophora europaea CBS 101466.</title>
        <authorList>
            <consortium name="The Broad Institute Genomics Platform"/>
            <person name="Cuomo C."/>
            <person name="de Hoog S."/>
            <person name="Gorbushina A."/>
            <person name="Walker B."/>
            <person name="Young S.K."/>
            <person name="Zeng Q."/>
            <person name="Gargeya S."/>
            <person name="Fitzgerald M."/>
            <person name="Haas B."/>
            <person name="Abouelleil A."/>
            <person name="Allen A.W."/>
            <person name="Alvarado L."/>
            <person name="Arachchi H.M."/>
            <person name="Berlin A.M."/>
            <person name="Chapman S.B."/>
            <person name="Gainer-Dewar J."/>
            <person name="Goldberg J."/>
            <person name="Griggs A."/>
            <person name="Gujja S."/>
            <person name="Hansen M."/>
            <person name="Howarth C."/>
            <person name="Imamovic A."/>
            <person name="Ireland A."/>
            <person name="Larimer J."/>
            <person name="McCowan C."/>
            <person name="Murphy C."/>
            <person name="Pearson M."/>
            <person name="Poon T.W."/>
            <person name="Priest M."/>
            <person name="Roberts A."/>
            <person name="Saif S."/>
            <person name="Shea T."/>
            <person name="Sisk P."/>
            <person name="Sykes S."/>
            <person name="Wortman J."/>
            <person name="Nusbaum C."/>
            <person name="Birren B."/>
        </authorList>
    </citation>
    <scope>NUCLEOTIDE SEQUENCE [LARGE SCALE GENOMIC DNA]</scope>
    <source>
        <strain evidence="3 4">CBS 101466</strain>
    </source>
</reference>
<dbReference type="OrthoDB" id="6512771at2759"/>
<dbReference type="eggNOG" id="KOG1952">
    <property type="taxonomic scope" value="Eukaryota"/>
</dbReference>
<dbReference type="FunFam" id="3.30.1370.50:FF:000006">
    <property type="entry name" value="NF-X1 finger transcription factor"/>
    <property type="match status" value="1"/>
</dbReference>
<dbReference type="GO" id="GO:0003676">
    <property type="term" value="F:nucleic acid binding"/>
    <property type="evidence" value="ECO:0007669"/>
    <property type="project" value="UniProtKB-UniRule"/>
</dbReference>
<dbReference type="PROSITE" id="PS51061">
    <property type="entry name" value="R3H"/>
    <property type="match status" value="1"/>
</dbReference>
<feature type="region of interest" description="Disordered" evidence="1">
    <location>
        <begin position="276"/>
        <end position="302"/>
    </location>
</feature>
<dbReference type="SMART" id="SM00393">
    <property type="entry name" value="R3H"/>
    <property type="match status" value="1"/>
</dbReference>
<dbReference type="InterPro" id="IPR036867">
    <property type="entry name" value="R3H_dom_sf"/>
</dbReference>
<dbReference type="SUPFAM" id="SSF82708">
    <property type="entry name" value="R3H domain"/>
    <property type="match status" value="1"/>
</dbReference>
<dbReference type="Gene3D" id="3.30.1370.50">
    <property type="entry name" value="R3H-like domain"/>
    <property type="match status" value="1"/>
</dbReference>
<evidence type="ECO:0000313" key="4">
    <source>
        <dbReference type="Proteomes" id="UP000030752"/>
    </source>
</evidence>
<dbReference type="HOGENOM" id="CLU_037542_1_1_1"/>
<dbReference type="STRING" id="1220924.W2RQP0"/>
<dbReference type="RefSeq" id="XP_008719420.1">
    <property type="nucleotide sequence ID" value="XM_008721198.1"/>
</dbReference>
<gene>
    <name evidence="3" type="ORF">HMPREF1541_06870</name>
</gene>
<dbReference type="Pfam" id="PF01424">
    <property type="entry name" value="R3H"/>
    <property type="match status" value="1"/>
</dbReference>
<dbReference type="Proteomes" id="UP000030752">
    <property type="component" value="Unassembled WGS sequence"/>
</dbReference>
<evidence type="ECO:0000313" key="3">
    <source>
        <dbReference type="EMBL" id="ETN38831.1"/>
    </source>
</evidence>
<protein>
    <recommendedName>
        <fullName evidence="2">R3H domain-containing protein</fullName>
    </recommendedName>
</protein>
<feature type="domain" description="R3H" evidence="2">
    <location>
        <begin position="19"/>
        <end position="82"/>
    </location>
</feature>
<evidence type="ECO:0000259" key="2">
    <source>
        <dbReference type="PROSITE" id="PS51061"/>
    </source>
</evidence>
<proteinExistence type="predicted"/>
<organism evidence="3 4">
    <name type="scientific">Cyphellophora europaea (strain CBS 101466)</name>
    <name type="common">Phialophora europaea</name>
    <dbReference type="NCBI Taxonomy" id="1220924"/>
    <lineage>
        <taxon>Eukaryota</taxon>
        <taxon>Fungi</taxon>
        <taxon>Dikarya</taxon>
        <taxon>Ascomycota</taxon>
        <taxon>Pezizomycotina</taxon>
        <taxon>Eurotiomycetes</taxon>
        <taxon>Chaetothyriomycetidae</taxon>
        <taxon>Chaetothyriales</taxon>
        <taxon>Cyphellophoraceae</taxon>
        <taxon>Cyphellophora</taxon>
    </lineage>
</organism>
<dbReference type="GeneID" id="19974209"/>